<dbReference type="EMBL" id="QFOI01000165">
    <property type="protein sequence ID" value="PZP48330.1"/>
    <property type="molecule type" value="Genomic_DNA"/>
</dbReference>
<protein>
    <recommendedName>
        <fullName evidence="3">GxxExxY protein</fullName>
    </recommendedName>
</protein>
<dbReference type="Pfam" id="PF18742">
    <property type="entry name" value="DpnII-MboI"/>
    <property type="match status" value="1"/>
</dbReference>
<sequence>MLYNIFDNFHVFCNQLKNRHNKRDTIYVADEYDVQDLLHCILKLHFRDVREEEYTPSYGGSSTRMDFLLKNENIVIEVKKTRNNLSDKEVGEQLILDIAHYRNHPNCKILKCFVYDPENKIKNPRGLENDINKLSDENMNVELYVRP</sequence>
<gene>
    <name evidence="1" type="ORF">DI598_10075</name>
</gene>
<evidence type="ECO:0000313" key="1">
    <source>
        <dbReference type="EMBL" id="PZP48330.1"/>
    </source>
</evidence>
<comment type="caution">
    <text evidence="1">The sequence shown here is derived from an EMBL/GenBank/DDBJ whole genome shotgun (WGS) entry which is preliminary data.</text>
</comment>
<name>A0A2W5F411_9SPHI</name>
<accession>A0A2W5F411</accession>
<evidence type="ECO:0008006" key="3">
    <source>
        <dbReference type="Google" id="ProtNLM"/>
    </source>
</evidence>
<dbReference type="Proteomes" id="UP000249645">
    <property type="component" value="Unassembled WGS sequence"/>
</dbReference>
<dbReference type="AlphaFoldDB" id="A0A2W5F411"/>
<organism evidence="1 2">
    <name type="scientific">Pseudopedobacter saltans</name>
    <dbReference type="NCBI Taxonomy" id="151895"/>
    <lineage>
        <taxon>Bacteria</taxon>
        <taxon>Pseudomonadati</taxon>
        <taxon>Bacteroidota</taxon>
        <taxon>Sphingobacteriia</taxon>
        <taxon>Sphingobacteriales</taxon>
        <taxon>Sphingobacteriaceae</taxon>
        <taxon>Pseudopedobacter</taxon>
    </lineage>
</organism>
<evidence type="ECO:0000313" key="2">
    <source>
        <dbReference type="Proteomes" id="UP000249645"/>
    </source>
</evidence>
<reference evidence="1 2" key="1">
    <citation type="submission" date="2017-11" db="EMBL/GenBank/DDBJ databases">
        <title>Infants hospitalized years apart are colonized by the same room-sourced microbial strains.</title>
        <authorList>
            <person name="Brooks B."/>
            <person name="Olm M.R."/>
            <person name="Firek B.A."/>
            <person name="Baker R."/>
            <person name="Thomas B.C."/>
            <person name="Morowitz M.J."/>
            <person name="Banfield J.F."/>
        </authorList>
    </citation>
    <scope>NUCLEOTIDE SEQUENCE [LARGE SCALE GENOMIC DNA]</scope>
    <source>
        <strain evidence="1">S2_009_000_R2_76</strain>
    </source>
</reference>
<proteinExistence type="predicted"/>